<proteinExistence type="predicted"/>
<name>A0A517U4I6_9BACT</name>
<dbReference type="PROSITE" id="PS00409">
    <property type="entry name" value="PROKAR_NTER_METHYL"/>
    <property type="match status" value="1"/>
</dbReference>
<protein>
    <recommendedName>
        <fullName evidence="2">DUF1559 domain-containing protein</fullName>
    </recommendedName>
</protein>
<dbReference type="InterPro" id="IPR027558">
    <property type="entry name" value="Pre_pil_HX9DG_C"/>
</dbReference>
<keyword evidence="1" id="KW-0472">Membrane</keyword>
<dbReference type="KEGG" id="llh:I41_47550"/>
<reference evidence="3 4" key="1">
    <citation type="submission" date="2019-02" db="EMBL/GenBank/DDBJ databases">
        <title>Deep-cultivation of Planctomycetes and their phenomic and genomic characterization uncovers novel biology.</title>
        <authorList>
            <person name="Wiegand S."/>
            <person name="Jogler M."/>
            <person name="Boedeker C."/>
            <person name="Pinto D."/>
            <person name="Vollmers J."/>
            <person name="Rivas-Marin E."/>
            <person name="Kohn T."/>
            <person name="Peeters S.H."/>
            <person name="Heuer A."/>
            <person name="Rast P."/>
            <person name="Oberbeckmann S."/>
            <person name="Bunk B."/>
            <person name="Jeske O."/>
            <person name="Meyerdierks A."/>
            <person name="Storesund J.E."/>
            <person name="Kallscheuer N."/>
            <person name="Luecker S."/>
            <person name="Lage O.M."/>
            <person name="Pohl T."/>
            <person name="Merkel B.J."/>
            <person name="Hornburger P."/>
            <person name="Mueller R.-W."/>
            <person name="Bruemmer F."/>
            <person name="Labrenz M."/>
            <person name="Spormann A.M."/>
            <person name="Op den Camp H."/>
            <person name="Overmann J."/>
            <person name="Amann R."/>
            <person name="Jetten M.S.M."/>
            <person name="Mascher T."/>
            <person name="Medema M.H."/>
            <person name="Devos D.P."/>
            <person name="Kaster A.-K."/>
            <person name="Ovreas L."/>
            <person name="Rohde M."/>
            <person name="Galperin M.Y."/>
            <person name="Jogler C."/>
        </authorList>
    </citation>
    <scope>NUCLEOTIDE SEQUENCE [LARGE SCALE GENOMIC DNA]</scope>
    <source>
        <strain evidence="3 4">I41</strain>
    </source>
</reference>
<organism evidence="3 4">
    <name type="scientific">Lacipirellula limnantheis</name>
    <dbReference type="NCBI Taxonomy" id="2528024"/>
    <lineage>
        <taxon>Bacteria</taxon>
        <taxon>Pseudomonadati</taxon>
        <taxon>Planctomycetota</taxon>
        <taxon>Planctomycetia</taxon>
        <taxon>Pirellulales</taxon>
        <taxon>Lacipirellulaceae</taxon>
        <taxon>Lacipirellula</taxon>
    </lineage>
</organism>
<dbReference type="SUPFAM" id="SSF54523">
    <property type="entry name" value="Pili subunits"/>
    <property type="match status" value="1"/>
</dbReference>
<dbReference type="Pfam" id="PF07596">
    <property type="entry name" value="SBP_bac_10"/>
    <property type="match status" value="1"/>
</dbReference>
<dbReference type="InterPro" id="IPR011453">
    <property type="entry name" value="DUF1559"/>
</dbReference>
<keyword evidence="4" id="KW-1185">Reference proteome</keyword>
<dbReference type="PANTHER" id="PTHR30093">
    <property type="entry name" value="GENERAL SECRETION PATHWAY PROTEIN G"/>
    <property type="match status" value="1"/>
</dbReference>
<dbReference type="InterPro" id="IPR045584">
    <property type="entry name" value="Pilin-like"/>
</dbReference>
<dbReference type="NCBIfam" id="TIGR04294">
    <property type="entry name" value="pre_pil_HX9DG"/>
    <property type="match status" value="1"/>
</dbReference>
<sequence>MRFATYCRHRRRAWTPTRTGFTLVELLVVIAIIGVLVGLLLPAVQAAREAARRSQCSNNLRQMGLGFQNYHSAKNHFAPGWLEDYNPVRAERKSNFLWGAVILPYVEQAALHSQLDFNKQSTAGTPGGAVDNIDLISTELPGYRCPSDQIEANSSSIAANGGFTPAIPSLAVSNYVGSGTTCLVCYFGQLPDKSDGTNIDVVGACRQLPLLAPLAQLTRQNGVMYRNSDTPIRQITDGTSNTFLIGERIFGDIVDPGTGTTFFSQAFWATLPAPSSNQQACYAGLAVAATRFENALKAPMINGHPYGFSSRHAGGVQVAMCDGSARFIRDEIDEYTVEYLVRISDENSIGEF</sequence>
<dbReference type="Pfam" id="PF07963">
    <property type="entry name" value="N_methyl"/>
    <property type="match status" value="1"/>
</dbReference>
<evidence type="ECO:0000256" key="1">
    <source>
        <dbReference type="SAM" id="Phobius"/>
    </source>
</evidence>
<dbReference type="RefSeq" id="WP_168207100.1">
    <property type="nucleotide sequence ID" value="NZ_CP036339.1"/>
</dbReference>
<dbReference type="NCBIfam" id="TIGR02532">
    <property type="entry name" value="IV_pilin_GFxxxE"/>
    <property type="match status" value="1"/>
</dbReference>
<dbReference type="Proteomes" id="UP000317909">
    <property type="component" value="Chromosome"/>
</dbReference>
<dbReference type="AlphaFoldDB" id="A0A517U4I6"/>
<evidence type="ECO:0000259" key="2">
    <source>
        <dbReference type="Pfam" id="PF07596"/>
    </source>
</evidence>
<keyword evidence="1" id="KW-0812">Transmembrane</keyword>
<accession>A0A517U4I6</accession>
<dbReference type="EMBL" id="CP036339">
    <property type="protein sequence ID" value="QDT75544.1"/>
    <property type="molecule type" value="Genomic_DNA"/>
</dbReference>
<evidence type="ECO:0000313" key="4">
    <source>
        <dbReference type="Proteomes" id="UP000317909"/>
    </source>
</evidence>
<dbReference type="PANTHER" id="PTHR30093:SF2">
    <property type="entry name" value="TYPE II SECRETION SYSTEM PROTEIN H"/>
    <property type="match status" value="1"/>
</dbReference>
<dbReference type="Gene3D" id="3.30.700.10">
    <property type="entry name" value="Glycoprotein, Type 4 Pilin"/>
    <property type="match status" value="1"/>
</dbReference>
<dbReference type="InterPro" id="IPR012902">
    <property type="entry name" value="N_methyl_site"/>
</dbReference>
<evidence type="ECO:0000313" key="3">
    <source>
        <dbReference type="EMBL" id="QDT75544.1"/>
    </source>
</evidence>
<gene>
    <name evidence="3" type="ORF">I41_47550</name>
</gene>
<feature type="transmembrane region" description="Helical" evidence="1">
    <location>
        <begin position="21"/>
        <end position="44"/>
    </location>
</feature>
<feature type="domain" description="DUF1559" evidence="2">
    <location>
        <begin position="45"/>
        <end position="334"/>
    </location>
</feature>
<keyword evidence="1" id="KW-1133">Transmembrane helix</keyword>